<gene>
    <name evidence="2" type="ORF">DI626_09790</name>
</gene>
<keyword evidence="1" id="KW-0812">Transmembrane</keyword>
<dbReference type="Proteomes" id="UP000249557">
    <property type="component" value="Unassembled WGS sequence"/>
</dbReference>
<name>A0A2W5BN59_9BACT</name>
<organism evidence="2 3">
    <name type="scientific">Micavibrio aeruginosavorus</name>
    <dbReference type="NCBI Taxonomy" id="349221"/>
    <lineage>
        <taxon>Bacteria</taxon>
        <taxon>Pseudomonadati</taxon>
        <taxon>Bdellovibrionota</taxon>
        <taxon>Bdellovibrionia</taxon>
        <taxon>Bdellovibrionales</taxon>
        <taxon>Pseudobdellovibrionaceae</taxon>
        <taxon>Micavibrio</taxon>
    </lineage>
</organism>
<comment type="caution">
    <text evidence="2">The sequence shown here is derived from an EMBL/GenBank/DDBJ whole genome shotgun (WGS) entry which is preliminary data.</text>
</comment>
<evidence type="ECO:0000256" key="1">
    <source>
        <dbReference type="SAM" id="Phobius"/>
    </source>
</evidence>
<dbReference type="AlphaFoldDB" id="A0A2W5BN59"/>
<evidence type="ECO:0000313" key="3">
    <source>
        <dbReference type="Proteomes" id="UP000249557"/>
    </source>
</evidence>
<protein>
    <submittedName>
        <fullName evidence="2">Uncharacterized protein</fullName>
    </submittedName>
</protein>
<feature type="transmembrane region" description="Helical" evidence="1">
    <location>
        <begin position="6"/>
        <end position="28"/>
    </location>
</feature>
<accession>A0A2W5BN59</accession>
<dbReference type="EMBL" id="QFNK01000245">
    <property type="protein sequence ID" value="PZO82728.1"/>
    <property type="molecule type" value="Genomic_DNA"/>
</dbReference>
<evidence type="ECO:0000313" key="2">
    <source>
        <dbReference type="EMBL" id="PZO82728.1"/>
    </source>
</evidence>
<sequence length="152" mass="15275">MAKNKGIIVGGVVGAGLLVAAAGAFFAVQGDETKEQPKPTAPTALLAKPEVLKAACTAAAGTGLTGIADRQADIANCIERGVPEVKQANNISVVCANFSAAIVKSAPQPKEKAVSAVLLKDDPNVQLGKDAGFACTAANTASSSFSIMRIKP</sequence>
<proteinExistence type="predicted"/>
<reference evidence="2 3" key="1">
    <citation type="submission" date="2017-08" db="EMBL/GenBank/DDBJ databases">
        <title>Infants hospitalized years apart are colonized by the same room-sourced microbial strains.</title>
        <authorList>
            <person name="Brooks B."/>
            <person name="Olm M.R."/>
            <person name="Firek B.A."/>
            <person name="Baker R."/>
            <person name="Thomas B.C."/>
            <person name="Morowitz M.J."/>
            <person name="Banfield J.F."/>
        </authorList>
    </citation>
    <scope>NUCLEOTIDE SEQUENCE [LARGE SCALE GENOMIC DNA]</scope>
    <source>
        <strain evidence="2">S2_018_000_R2_104</strain>
    </source>
</reference>
<keyword evidence="1" id="KW-0472">Membrane</keyword>
<keyword evidence="1" id="KW-1133">Transmembrane helix</keyword>